<dbReference type="AlphaFoldDB" id="A0A834WC15"/>
<dbReference type="EMBL" id="JAAIUW010000009">
    <property type="protein sequence ID" value="KAF7815628.1"/>
    <property type="molecule type" value="Genomic_DNA"/>
</dbReference>
<sequence length="26" mass="2889">MAGTHVTMSYERDGDEVHKGNKLPIC</sequence>
<feature type="compositionally biased region" description="Basic and acidic residues" evidence="1">
    <location>
        <begin position="10"/>
        <end position="19"/>
    </location>
</feature>
<evidence type="ECO:0000313" key="3">
    <source>
        <dbReference type="Proteomes" id="UP000634136"/>
    </source>
</evidence>
<evidence type="ECO:0000256" key="1">
    <source>
        <dbReference type="SAM" id="MobiDB-lite"/>
    </source>
</evidence>
<proteinExistence type="predicted"/>
<reference evidence="2" key="1">
    <citation type="submission" date="2020-09" db="EMBL/GenBank/DDBJ databases">
        <title>Genome-Enabled Discovery of Anthraquinone Biosynthesis in Senna tora.</title>
        <authorList>
            <person name="Kang S.-H."/>
            <person name="Pandey R.P."/>
            <person name="Lee C.-M."/>
            <person name="Sim J.-S."/>
            <person name="Jeong J.-T."/>
            <person name="Choi B.-S."/>
            <person name="Jung M."/>
            <person name="Ginzburg D."/>
            <person name="Zhao K."/>
            <person name="Won S.Y."/>
            <person name="Oh T.-J."/>
            <person name="Yu Y."/>
            <person name="Kim N.-H."/>
            <person name="Lee O.R."/>
            <person name="Lee T.-H."/>
            <person name="Bashyal P."/>
            <person name="Kim T.-S."/>
            <person name="Lee W.-H."/>
            <person name="Kawkins C."/>
            <person name="Kim C.-K."/>
            <person name="Kim J.S."/>
            <person name="Ahn B.O."/>
            <person name="Rhee S.Y."/>
            <person name="Sohng J.K."/>
        </authorList>
    </citation>
    <scope>NUCLEOTIDE SEQUENCE</scope>
    <source>
        <tissue evidence="2">Leaf</tissue>
    </source>
</reference>
<keyword evidence="3" id="KW-1185">Reference proteome</keyword>
<accession>A0A834WC15</accession>
<gene>
    <name evidence="2" type="ORF">G2W53_029597</name>
</gene>
<protein>
    <submittedName>
        <fullName evidence="2">Uncharacterized protein</fullName>
    </submittedName>
</protein>
<organism evidence="2 3">
    <name type="scientific">Senna tora</name>
    <dbReference type="NCBI Taxonomy" id="362788"/>
    <lineage>
        <taxon>Eukaryota</taxon>
        <taxon>Viridiplantae</taxon>
        <taxon>Streptophyta</taxon>
        <taxon>Embryophyta</taxon>
        <taxon>Tracheophyta</taxon>
        <taxon>Spermatophyta</taxon>
        <taxon>Magnoliopsida</taxon>
        <taxon>eudicotyledons</taxon>
        <taxon>Gunneridae</taxon>
        <taxon>Pentapetalae</taxon>
        <taxon>rosids</taxon>
        <taxon>fabids</taxon>
        <taxon>Fabales</taxon>
        <taxon>Fabaceae</taxon>
        <taxon>Caesalpinioideae</taxon>
        <taxon>Cassia clade</taxon>
        <taxon>Senna</taxon>
    </lineage>
</organism>
<evidence type="ECO:0000313" key="2">
    <source>
        <dbReference type="EMBL" id="KAF7815628.1"/>
    </source>
</evidence>
<name>A0A834WC15_9FABA</name>
<feature type="region of interest" description="Disordered" evidence="1">
    <location>
        <begin position="1"/>
        <end position="26"/>
    </location>
</feature>
<comment type="caution">
    <text evidence="2">The sequence shown here is derived from an EMBL/GenBank/DDBJ whole genome shotgun (WGS) entry which is preliminary data.</text>
</comment>
<dbReference type="Proteomes" id="UP000634136">
    <property type="component" value="Unassembled WGS sequence"/>
</dbReference>